<protein>
    <submittedName>
        <fullName evidence="2">Uncharacterized protein</fullName>
    </submittedName>
</protein>
<comment type="caution">
    <text evidence="2">The sequence shown here is derived from an EMBL/GenBank/DDBJ whole genome shotgun (WGS) entry which is preliminary data.</text>
</comment>
<evidence type="ECO:0000256" key="1">
    <source>
        <dbReference type="SAM" id="Phobius"/>
    </source>
</evidence>
<keyword evidence="1" id="KW-1133">Transmembrane helix</keyword>
<keyword evidence="1" id="KW-0812">Transmembrane</keyword>
<name>A0ABU2G0Z9_9EURY</name>
<sequence length="68" mass="6894">MSAPDSDVDDRRVYAAWAVPVFGFFGIVAVAALDVVGLAVTPSFVATFWGTVALATVAGALPTPSAPL</sequence>
<proteinExistence type="predicted"/>
<dbReference type="RefSeq" id="WP_310928295.1">
    <property type="nucleotide sequence ID" value="NZ_JAMQOQ010000002.1"/>
</dbReference>
<feature type="transmembrane region" description="Helical" evidence="1">
    <location>
        <begin position="12"/>
        <end position="33"/>
    </location>
</feature>
<organism evidence="2 3">
    <name type="scientific">Halogeometricum luteum</name>
    <dbReference type="NCBI Taxonomy" id="2950537"/>
    <lineage>
        <taxon>Archaea</taxon>
        <taxon>Methanobacteriati</taxon>
        <taxon>Methanobacteriota</taxon>
        <taxon>Stenosarchaea group</taxon>
        <taxon>Halobacteria</taxon>
        <taxon>Halobacteriales</taxon>
        <taxon>Haloferacaceae</taxon>
        <taxon>Halogeometricum</taxon>
    </lineage>
</organism>
<reference evidence="2 3" key="1">
    <citation type="submission" date="2022-06" db="EMBL/GenBank/DDBJ databases">
        <title>Halogeometricum sp. a new haloarchaeum isolate from saline soil.</title>
        <authorList>
            <person name="Strakova D."/>
            <person name="Galisteo C."/>
            <person name="Sanchez-Porro C."/>
            <person name="Ventosa A."/>
        </authorList>
    </citation>
    <scope>NUCLEOTIDE SEQUENCE [LARGE SCALE GENOMIC DNA]</scope>
    <source>
        <strain evidence="3">S3BR25-2</strain>
    </source>
</reference>
<dbReference type="Proteomes" id="UP001254813">
    <property type="component" value="Unassembled WGS sequence"/>
</dbReference>
<evidence type="ECO:0000313" key="2">
    <source>
        <dbReference type="EMBL" id="MDS0294466.1"/>
    </source>
</evidence>
<gene>
    <name evidence="2" type="ORF">NDI79_09810</name>
</gene>
<feature type="transmembrane region" description="Helical" evidence="1">
    <location>
        <begin position="39"/>
        <end position="61"/>
    </location>
</feature>
<keyword evidence="1" id="KW-0472">Membrane</keyword>
<dbReference type="EMBL" id="JAMQOQ010000002">
    <property type="protein sequence ID" value="MDS0294466.1"/>
    <property type="molecule type" value="Genomic_DNA"/>
</dbReference>
<evidence type="ECO:0000313" key="3">
    <source>
        <dbReference type="Proteomes" id="UP001254813"/>
    </source>
</evidence>
<accession>A0ABU2G0Z9</accession>
<keyword evidence="3" id="KW-1185">Reference proteome</keyword>